<evidence type="ECO:0000313" key="3">
    <source>
        <dbReference type="EMBL" id="WVW84331.1"/>
    </source>
</evidence>
<evidence type="ECO:0000256" key="1">
    <source>
        <dbReference type="SAM" id="MobiDB-lite"/>
    </source>
</evidence>
<accession>A0A1B9G3Q9</accession>
<dbReference type="GeneID" id="30209887"/>
<dbReference type="RefSeq" id="XP_019046734.1">
    <property type="nucleotide sequence ID" value="XM_019192104.1"/>
</dbReference>
<feature type="compositionally biased region" description="Polar residues" evidence="1">
    <location>
        <begin position="69"/>
        <end position="78"/>
    </location>
</feature>
<dbReference type="Proteomes" id="UP000092730">
    <property type="component" value="Chromosome 4"/>
</dbReference>
<feature type="region of interest" description="Disordered" evidence="1">
    <location>
        <begin position="1"/>
        <end position="105"/>
    </location>
</feature>
<reference evidence="2" key="3">
    <citation type="submission" date="2014-01" db="EMBL/GenBank/DDBJ databases">
        <title>Evolution of pathogenesis and genome organization in the Tremellales.</title>
        <authorList>
            <person name="Cuomo C."/>
            <person name="Litvintseva A."/>
            <person name="Heitman J."/>
            <person name="Chen Y."/>
            <person name="Sun S."/>
            <person name="Springer D."/>
            <person name="Dromer F."/>
            <person name="Young S."/>
            <person name="Zeng Q."/>
            <person name="Chapman S."/>
            <person name="Gujja S."/>
            <person name="Saif S."/>
            <person name="Birren B."/>
        </authorList>
    </citation>
    <scope>NUCLEOTIDE SEQUENCE</scope>
    <source>
        <strain evidence="2">CBS 10118</strain>
    </source>
</reference>
<dbReference type="AlphaFoldDB" id="A0A1B9G3Q9"/>
<dbReference type="EMBL" id="KI894021">
    <property type="protein sequence ID" value="OCF25664.1"/>
    <property type="molecule type" value="Genomic_DNA"/>
</dbReference>
<protein>
    <submittedName>
        <fullName evidence="2">Uncharacterized protein</fullName>
    </submittedName>
</protein>
<reference evidence="3" key="2">
    <citation type="submission" date="2013-07" db="EMBL/GenBank/DDBJ databases">
        <authorList>
            <consortium name="The Broad Institute Genome Sequencing Platform"/>
            <person name="Cuomo C."/>
            <person name="Litvintseva A."/>
            <person name="Chen Y."/>
            <person name="Heitman J."/>
            <person name="Sun S."/>
            <person name="Springer D."/>
            <person name="Dromer F."/>
            <person name="Young S.K."/>
            <person name="Zeng Q."/>
            <person name="Gargeya S."/>
            <person name="Fitzgerald M."/>
            <person name="Abouelleil A."/>
            <person name="Alvarado L."/>
            <person name="Berlin A.M."/>
            <person name="Chapman S.B."/>
            <person name="Dewar J."/>
            <person name="Goldberg J."/>
            <person name="Griggs A."/>
            <person name="Gujja S."/>
            <person name="Hansen M."/>
            <person name="Howarth C."/>
            <person name="Imamovic A."/>
            <person name="Larimer J."/>
            <person name="McCowan C."/>
            <person name="Murphy C."/>
            <person name="Pearson M."/>
            <person name="Priest M."/>
            <person name="Roberts A."/>
            <person name="Saif S."/>
            <person name="Shea T."/>
            <person name="Sykes S."/>
            <person name="Wortman J."/>
            <person name="Nusbaum C."/>
            <person name="Birren B."/>
        </authorList>
    </citation>
    <scope>NUCLEOTIDE SEQUENCE</scope>
    <source>
        <strain evidence="3">CBS 10118</strain>
    </source>
</reference>
<evidence type="ECO:0000313" key="2">
    <source>
        <dbReference type="EMBL" id="OCF25664.1"/>
    </source>
</evidence>
<reference evidence="2" key="1">
    <citation type="submission" date="2013-07" db="EMBL/GenBank/DDBJ databases">
        <title>The Genome Sequence of Cryptococcus bestiolae CBS10118.</title>
        <authorList>
            <consortium name="The Broad Institute Genome Sequencing Platform"/>
            <person name="Cuomo C."/>
            <person name="Litvintseva A."/>
            <person name="Chen Y."/>
            <person name="Heitman J."/>
            <person name="Sun S."/>
            <person name="Springer D."/>
            <person name="Dromer F."/>
            <person name="Young S.K."/>
            <person name="Zeng Q."/>
            <person name="Gargeya S."/>
            <person name="Fitzgerald M."/>
            <person name="Abouelleil A."/>
            <person name="Alvarado L."/>
            <person name="Berlin A.M."/>
            <person name="Chapman S.B."/>
            <person name="Dewar J."/>
            <person name="Goldberg J."/>
            <person name="Griggs A."/>
            <person name="Gujja S."/>
            <person name="Hansen M."/>
            <person name="Howarth C."/>
            <person name="Imamovic A."/>
            <person name="Larimer J."/>
            <person name="McCowan C."/>
            <person name="Murphy C."/>
            <person name="Pearson M."/>
            <person name="Priest M."/>
            <person name="Roberts A."/>
            <person name="Saif S."/>
            <person name="Shea T."/>
            <person name="Sykes S."/>
            <person name="Wortman J."/>
            <person name="Nusbaum C."/>
            <person name="Birren B."/>
        </authorList>
    </citation>
    <scope>NUCLEOTIDE SEQUENCE [LARGE SCALE GENOMIC DNA]</scope>
    <source>
        <strain evidence="2">CBS 10118</strain>
    </source>
</reference>
<evidence type="ECO:0000313" key="4">
    <source>
        <dbReference type="Proteomes" id="UP000092730"/>
    </source>
</evidence>
<dbReference type="KEGG" id="kbi:30209887"/>
<proteinExistence type="predicted"/>
<keyword evidence="4" id="KW-1185">Reference proteome</keyword>
<gene>
    <name evidence="2" type="ORF">I302_05488</name>
    <name evidence="3" type="ORF">I302_106365</name>
</gene>
<feature type="compositionally biased region" description="Polar residues" evidence="1">
    <location>
        <begin position="36"/>
        <end position="45"/>
    </location>
</feature>
<reference evidence="3" key="4">
    <citation type="submission" date="2024-02" db="EMBL/GenBank/DDBJ databases">
        <title>Comparative genomics of Cryptococcus and Kwoniella reveals pathogenesis evolution and contrasting modes of karyotype evolution via chromosome fusion or intercentromeric recombination.</title>
        <authorList>
            <person name="Coelho M.A."/>
            <person name="David-Palma M."/>
            <person name="Shea T."/>
            <person name="Bowers K."/>
            <person name="McGinley-Smith S."/>
            <person name="Mohammad A.W."/>
            <person name="Gnirke A."/>
            <person name="Yurkov A.M."/>
            <person name="Nowrousian M."/>
            <person name="Sun S."/>
            <person name="Cuomo C.A."/>
            <person name="Heitman J."/>
        </authorList>
    </citation>
    <scope>NUCLEOTIDE SEQUENCE</scope>
    <source>
        <strain evidence="3">CBS 10118</strain>
    </source>
</reference>
<organism evidence="2">
    <name type="scientific">Kwoniella bestiolae CBS 10118</name>
    <dbReference type="NCBI Taxonomy" id="1296100"/>
    <lineage>
        <taxon>Eukaryota</taxon>
        <taxon>Fungi</taxon>
        <taxon>Dikarya</taxon>
        <taxon>Basidiomycota</taxon>
        <taxon>Agaricomycotina</taxon>
        <taxon>Tremellomycetes</taxon>
        <taxon>Tremellales</taxon>
        <taxon>Cryptococcaceae</taxon>
        <taxon>Kwoniella</taxon>
    </lineage>
</organism>
<sequence>MSTPEKTEANPTTRTESEGTRTSTSSSASRRKSVTFAPNISTFIPDNTVRPDELQEDAPVGDVGGNASDRAQFSSMSHSIGPVPSSDIRGDKSGVGISDDTNGSQ</sequence>
<dbReference type="EMBL" id="CP144544">
    <property type="protein sequence ID" value="WVW84331.1"/>
    <property type="molecule type" value="Genomic_DNA"/>
</dbReference>
<dbReference type="VEuPathDB" id="FungiDB:I302_05488"/>
<name>A0A1B9G3Q9_9TREE</name>